<comment type="caution">
    <text evidence="1">The sequence shown here is derived from an EMBL/GenBank/DDBJ whole genome shotgun (WGS) entry which is preliminary data.</text>
</comment>
<organism evidence="1 2">
    <name type="scientific">Thalassobacterium maritimum</name>
    <dbReference type="NCBI Taxonomy" id="3041265"/>
    <lineage>
        <taxon>Bacteria</taxon>
        <taxon>Pseudomonadati</taxon>
        <taxon>Verrucomicrobiota</taxon>
        <taxon>Opitutia</taxon>
        <taxon>Puniceicoccales</taxon>
        <taxon>Coraliomargaritaceae</taxon>
        <taxon>Thalassobacterium</taxon>
    </lineage>
</organism>
<keyword evidence="2" id="KW-1185">Reference proteome</keyword>
<accession>A0ABU1AXL6</accession>
<evidence type="ECO:0000313" key="1">
    <source>
        <dbReference type="EMBL" id="MDQ8208909.1"/>
    </source>
</evidence>
<dbReference type="EMBL" id="JARXHW010000044">
    <property type="protein sequence ID" value="MDQ8208909.1"/>
    <property type="molecule type" value="Genomic_DNA"/>
</dbReference>
<gene>
    <name evidence="1" type="ORF">QEH52_15380</name>
</gene>
<proteinExistence type="predicted"/>
<sequence length="1109" mass="120855">MAFVLVLLLVIITFVKVETRSSEMTLQRLLAQNNALLGMQVALGELQVAAGPDQRITANAAILEEVHATKANYTLVWDSQLTPGQVGAPLQVLASGVDEASFESSTRTDATWPELVSARQSGAVEAVKAAPVSILSAGNHTSGEMAWWVGDEGVKAKFNLTESSHFRDALTEPEERLGVSGRYGVEALEAFAPYYAYSDTDFVSGLRKIISPSQAAILDNGLAEPLSDYLHDVSFYSRGLLTNTREGGLQKDLTYYFENPAEAPSGAISPGGGSALDRVTWEQLQSFYQLGYERSGDTITARAQEADSHGVYPLLVMLHMNFGFTVENNYAAGTPSDPAERNYQIYGHMRPWFVLANPYNTELSVSNYRIRFNQYTAARLQVSYQQSGVGVTDLIDESMDDYLKNLVFVVPEVTLQPGEALYFTLDTTDHVSYGYSFTAGSGGFYAPYEGYATNTPQQFVFTAADDAGLTSIRMQNAGTVSGDLLEDGNATNPRLRQMYMSVDNVGAYWMRTYLGASAALGDDEQILQDIGRFGVAGVAHDNQYSTYHGFWAIDALPESLFEFDGFVYVSENRDPGETMRSTSLSFNYAMHSAVNQDVDLFYSGYDGWGTDYNIRAPRMARYKEAQRHPVGYEFIERPNGSLWFDWVTVPNLGDEPRFPWAAGYSRTNFSGDDPAARVLQAVLFDVPVLDSQSLQPALSSLGQLQHFNAGGWTEDSYVDDASLDSMSYSPSYAIGNSYAAPQVPRESTQNSDAGADFTDLSYRLNEALFDRYFFSSIPQADEVTIDFDSLPNKRLVPVATNVSDSELRSSASAAAENLFIDGAFNVNSTSVAAWYSLLNSFRGFDFGAKSAGQGIFPRSLQQDEAYVEGVVDGVSQDAAAWAGWRHIEDDPDAERKLYELAEAIVAEVKARGPFVSMADFVNRRTVSSSAADARFGLSGALQSALDRTLNLEFAAAYSVDPDNMASRESWEDPGRAARLEAEGVVDQAHLGSGPIMSEEGGSTLAEASSASTMPGWVLQGDLLQSLAPGLSVRSDTFTIRAYGSVLDPVSGKLSAEAYVEAVVQRSPQYVDTKDAPDASAVLGTLSSYNQLVGRKFTVVDIRFLDESSL</sequence>
<name>A0ABU1AXL6_9BACT</name>
<protein>
    <submittedName>
        <fullName evidence="1">Uncharacterized protein</fullName>
    </submittedName>
</protein>
<reference evidence="1 2" key="1">
    <citation type="submission" date="2023-04" db="EMBL/GenBank/DDBJ databases">
        <title>A novel bacteria isolated from coastal sediment.</title>
        <authorList>
            <person name="Liu X.-J."/>
            <person name="Du Z.-J."/>
        </authorList>
    </citation>
    <scope>NUCLEOTIDE SEQUENCE [LARGE SCALE GENOMIC DNA]</scope>
    <source>
        <strain evidence="1 2">SDUM461003</strain>
    </source>
</reference>
<dbReference type="Proteomes" id="UP001225316">
    <property type="component" value="Unassembled WGS sequence"/>
</dbReference>
<evidence type="ECO:0000313" key="2">
    <source>
        <dbReference type="Proteomes" id="UP001225316"/>
    </source>
</evidence>